<accession>A0A9D4BQK4</accession>
<reference evidence="2" key="2">
    <citation type="submission" date="2020-11" db="EMBL/GenBank/DDBJ databases">
        <authorList>
            <person name="McCartney M.A."/>
            <person name="Auch B."/>
            <person name="Kono T."/>
            <person name="Mallez S."/>
            <person name="Becker A."/>
            <person name="Gohl D.M."/>
            <person name="Silverstein K.A.T."/>
            <person name="Koren S."/>
            <person name="Bechman K.B."/>
            <person name="Herman A."/>
            <person name="Abrahante J.E."/>
            <person name="Garbe J."/>
        </authorList>
    </citation>
    <scope>NUCLEOTIDE SEQUENCE</scope>
    <source>
        <strain evidence="2">Duluth1</strain>
        <tissue evidence="2">Whole animal</tissue>
    </source>
</reference>
<organism evidence="2 3">
    <name type="scientific">Dreissena polymorpha</name>
    <name type="common">Zebra mussel</name>
    <name type="synonym">Mytilus polymorpha</name>
    <dbReference type="NCBI Taxonomy" id="45954"/>
    <lineage>
        <taxon>Eukaryota</taxon>
        <taxon>Metazoa</taxon>
        <taxon>Spiralia</taxon>
        <taxon>Lophotrochozoa</taxon>
        <taxon>Mollusca</taxon>
        <taxon>Bivalvia</taxon>
        <taxon>Autobranchia</taxon>
        <taxon>Heteroconchia</taxon>
        <taxon>Euheterodonta</taxon>
        <taxon>Imparidentia</taxon>
        <taxon>Neoheterodontei</taxon>
        <taxon>Myida</taxon>
        <taxon>Dreissenoidea</taxon>
        <taxon>Dreissenidae</taxon>
        <taxon>Dreissena</taxon>
    </lineage>
</organism>
<protein>
    <submittedName>
        <fullName evidence="2">Uncharacterized protein</fullName>
    </submittedName>
</protein>
<feature type="transmembrane region" description="Helical" evidence="1">
    <location>
        <begin position="56"/>
        <end position="75"/>
    </location>
</feature>
<keyword evidence="1" id="KW-0472">Membrane</keyword>
<evidence type="ECO:0000256" key="1">
    <source>
        <dbReference type="SAM" id="Phobius"/>
    </source>
</evidence>
<keyword evidence="1" id="KW-1133">Transmembrane helix</keyword>
<keyword evidence="1" id="KW-0812">Transmembrane</keyword>
<proteinExistence type="predicted"/>
<keyword evidence="3" id="KW-1185">Reference proteome</keyword>
<dbReference type="AlphaFoldDB" id="A0A9D4BQK4"/>
<dbReference type="EMBL" id="JAIWYP010000015">
    <property type="protein sequence ID" value="KAH3703743.1"/>
    <property type="molecule type" value="Genomic_DNA"/>
</dbReference>
<name>A0A9D4BQK4_DREPO</name>
<reference evidence="2" key="1">
    <citation type="journal article" date="2019" name="bioRxiv">
        <title>The Genome of the Zebra Mussel, Dreissena polymorpha: A Resource for Invasive Species Research.</title>
        <authorList>
            <person name="McCartney M.A."/>
            <person name="Auch B."/>
            <person name="Kono T."/>
            <person name="Mallez S."/>
            <person name="Zhang Y."/>
            <person name="Obille A."/>
            <person name="Becker A."/>
            <person name="Abrahante J.E."/>
            <person name="Garbe J."/>
            <person name="Badalamenti J.P."/>
            <person name="Herman A."/>
            <person name="Mangelson H."/>
            <person name="Liachko I."/>
            <person name="Sullivan S."/>
            <person name="Sone E.D."/>
            <person name="Koren S."/>
            <person name="Silverstein K.A.T."/>
            <person name="Beckman K.B."/>
            <person name="Gohl D.M."/>
        </authorList>
    </citation>
    <scope>NUCLEOTIDE SEQUENCE</scope>
    <source>
        <strain evidence="2">Duluth1</strain>
        <tissue evidence="2">Whole animal</tissue>
    </source>
</reference>
<gene>
    <name evidence="2" type="ORF">DPMN_078788</name>
</gene>
<sequence length="83" mass="9509">MHDGSVFECLEKRIFLPHNKKHLLEPGSNCCPSLIVPPSGMATVYNGLPLDDRRKAFWLSSMLAWSSCLLWMGTWRDDLLPYD</sequence>
<comment type="caution">
    <text evidence="2">The sequence shown here is derived from an EMBL/GenBank/DDBJ whole genome shotgun (WGS) entry which is preliminary data.</text>
</comment>
<dbReference type="Proteomes" id="UP000828390">
    <property type="component" value="Unassembled WGS sequence"/>
</dbReference>
<evidence type="ECO:0000313" key="3">
    <source>
        <dbReference type="Proteomes" id="UP000828390"/>
    </source>
</evidence>
<evidence type="ECO:0000313" key="2">
    <source>
        <dbReference type="EMBL" id="KAH3703743.1"/>
    </source>
</evidence>